<keyword evidence="3" id="KW-1185">Reference proteome</keyword>
<evidence type="ECO:0000313" key="3">
    <source>
        <dbReference type="Proteomes" id="UP000887159"/>
    </source>
</evidence>
<sequence>MSHFSTRQCSASHDKGVTRPSLGFSLAGTIPRFVSNLAYLGSFGMASWASHEFERTRGMVTANMERNVSRHHTELVCLSIISYIRARGGATGYTKAFGDGPRNFEPWPSDEELRRRPQLRTTPELTAPSPNYNTTPTGGHLSSRQI</sequence>
<feature type="compositionally biased region" description="Polar residues" evidence="1">
    <location>
        <begin position="119"/>
        <end position="146"/>
    </location>
</feature>
<evidence type="ECO:0000313" key="2">
    <source>
        <dbReference type="EMBL" id="GFX88121.1"/>
    </source>
</evidence>
<name>A0A8X6R486_TRICX</name>
<proteinExistence type="predicted"/>
<dbReference type="EMBL" id="BMAU01021046">
    <property type="protein sequence ID" value="GFX88121.1"/>
    <property type="molecule type" value="Genomic_DNA"/>
</dbReference>
<reference evidence="2" key="1">
    <citation type="submission" date="2020-08" db="EMBL/GenBank/DDBJ databases">
        <title>Multicomponent nature underlies the extraordinary mechanical properties of spider dragline silk.</title>
        <authorList>
            <person name="Kono N."/>
            <person name="Nakamura H."/>
            <person name="Mori M."/>
            <person name="Yoshida Y."/>
            <person name="Ohtoshi R."/>
            <person name="Malay A.D."/>
            <person name="Moran D.A.P."/>
            <person name="Tomita M."/>
            <person name="Numata K."/>
            <person name="Arakawa K."/>
        </authorList>
    </citation>
    <scope>NUCLEOTIDE SEQUENCE</scope>
</reference>
<accession>A0A8X6R486</accession>
<dbReference type="AlphaFoldDB" id="A0A8X6R486"/>
<feature type="region of interest" description="Disordered" evidence="1">
    <location>
        <begin position="97"/>
        <end position="146"/>
    </location>
</feature>
<comment type="caution">
    <text evidence="2">The sequence shown here is derived from an EMBL/GenBank/DDBJ whole genome shotgun (WGS) entry which is preliminary data.</text>
</comment>
<dbReference type="Proteomes" id="UP000887159">
    <property type="component" value="Unassembled WGS sequence"/>
</dbReference>
<organism evidence="2 3">
    <name type="scientific">Trichonephila clavipes</name>
    <name type="common">Golden silk orbweaver</name>
    <name type="synonym">Nephila clavipes</name>
    <dbReference type="NCBI Taxonomy" id="2585209"/>
    <lineage>
        <taxon>Eukaryota</taxon>
        <taxon>Metazoa</taxon>
        <taxon>Ecdysozoa</taxon>
        <taxon>Arthropoda</taxon>
        <taxon>Chelicerata</taxon>
        <taxon>Arachnida</taxon>
        <taxon>Araneae</taxon>
        <taxon>Araneomorphae</taxon>
        <taxon>Entelegynae</taxon>
        <taxon>Araneoidea</taxon>
        <taxon>Nephilidae</taxon>
        <taxon>Trichonephila</taxon>
    </lineage>
</organism>
<gene>
    <name evidence="2" type="primary">NCL1_17827</name>
    <name evidence="2" type="ORF">TNCV_159361</name>
</gene>
<evidence type="ECO:0000256" key="1">
    <source>
        <dbReference type="SAM" id="MobiDB-lite"/>
    </source>
</evidence>
<protein>
    <submittedName>
        <fullName evidence="2">Transposable element Tcb1 transposase</fullName>
    </submittedName>
</protein>